<feature type="signal peptide" evidence="1">
    <location>
        <begin position="1"/>
        <end position="19"/>
    </location>
</feature>
<reference evidence="2 3" key="1">
    <citation type="submission" date="2024-06" db="EMBL/GenBank/DDBJ databases">
        <authorList>
            <person name="Pan Q."/>
            <person name="Wen M."/>
            <person name="Jouanno E."/>
            <person name="Zahm M."/>
            <person name="Klopp C."/>
            <person name="Cabau C."/>
            <person name="Louis A."/>
            <person name="Berthelot C."/>
            <person name="Parey E."/>
            <person name="Roest Crollius H."/>
            <person name="Montfort J."/>
            <person name="Robinson-Rechavi M."/>
            <person name="Bouchez O."/>
            <person name="Lampietro C."/>
            <person name="Lopez Roques C."/>
            <person name="Donnadieu C."/>
            <person name="Postlethwait J."/>
            <person name="Bobe J."/>
            <person name="Verreycken H."/>
            <person name="Guiguen Y."/>
        </authorList>
    </citation>
    <scope>NUCLEOTIDE SEQUENCE [LARGE SCALE GENOMIC DNA]</scope>
    <source>
        <strain evidence="2">Up_M1</strain>
        <tissue evidence="2">Testis</tissue>
    </source>
</reference>
<organism evidence="2 3">
    <name type="scientific">Umbra pygmaea</name>
    <name type="common">Eastern mudminnow</name>
    <dbReference type="NCBI Taxonomy" id="75934"/>
    <lineage>
        <taxon>Eukaryota</taxon>
        <taxon>Metazoa</taxon>
        <taxon>Chordata</taxon>
        <taxon>Craniata</taxon>
        <taxon>Vertebrata</taxon>
        <taxon>Euteleostomi</taxon>
        <taxon>Actinopterygii</taxon>
        <taxon>Neopterygii</taxon>
        <taxon>Teleostei</taxon>
        <taxon>Protacanthopterygii</taxon>
        <taxon>Esociformes</taxon>
        <taxon>Umbridae</taxon>
        <taxon>Umbra</taxon>
    </lineage>
</organism>
<comment type="caution">
    <text evidence="2">The sequence shown here is derived from an EMBL/GenBank/DDBJ whole genome shotgun (WGS) entry which is preliminary data.</text>
</comment>
<evidence type="ECO:0000256" key="1">
    <source>
        <dbReference type="SAM" id="SignalP"/>
    </source>
</evidence>
<accession>A0ABD0WD69</accession>
<dbReference type="EMBL" id="JAGEUA010000011">
    <property type="protein sequence ID" value="KAL0962466.1"/>
    <property type="molecule type" value="Genomic_DNA"/>
</dbReference>
<gene>
    <name evidence="2" type="ORF">UPYG_G00340350</name>
</gene>
<keyword evidence="1" id="KW-0732">Signal</keyword>
<keyword evidence="3" id="KW-1185">Reference proteome</keyword>
<proteinExistence type="predicted"/>
<dbReference type="AlphaFoldDB" id="A0ABD0WD69"/>
<sequence>MKYQVLGLYTLGLLASIMAQNTTDSANSTTNPTSISTVHHKKWELRDQGVTVVFSGISFILHPGLEYVLVIVK</sequence>
<evidence type="ECO:0000313" key="2">
    <source>
        <dbReference type="EMBL" id="KAL0962466.1"/>
    </source>
</evidence>
<name>A0ABD0WD69_UMBPY</name>
<protein>
    <submittedName>
        <fullName evidence="2">Uncharacterized protein</fullName>
    </submittedName>
</protein>
<feature type="chain" id="PRO_5044786377" evidence="1">
    <location>
        <begin position="20"/>
        <end position="73"/>
    </location>
</feature>
<evidence type="ECO:0000313" key="3">
    <source>
        <dbReference type="Proteomes" id="UP001557470"/>
    </source>
</evidence>
<dbReference type="Proteomes" id="UP001557470">
    <property type="component" value="Unassembled WGS sequence"/>
</dbReference>